<feature type="non-terminal residue" evidence="1">
    <location>
        <position position="1"/>
    </location>
</feature>
<dbReference type="AlphaFoldDB" id="A0A822FI32"/>
<organism evidence="1 2">
    <name type="scientific">Rotaria socialis</name>
    <dbReference type="NCBI Taxonomy" id="392032"/>
    <lineage>
        <taxon>Eukaryota</taxon>
        <taxon>Metazoa</taxon>
        <taxon>Spiralia</taxon>
        <taxon>Gnathifera</taxon>
        <taxon>Rotifera</taxon>
        <taxon>Eurotatoria</taxon>
        <taxon>Bdelloidea</taxon>
        <taxon>Philodinida</taxon>
        <taxon>Philodinidae</taxon>
        <taxon>Rotaria</taxon>
    </lineage>
</organism>
<comment type="caution">
    <text evidence="1">The sequence shown here is derived from an EMBL/GenBank/DDBJ whole genome shotgun (WGS) entry which is preliminary data.</text>
</comment>
<gene>
    <name evidence="1" type="ORF">QYT958_LOCUS46512</name>
</gene>
<dbReference type="Proteomes" id="UP000663848">
    <property type="component" value="Unassembled WGS sequence"/>
</dbReference>
<dbReference type="EMBL" id="CAJOBR010082987">
    <property type="protein sequence ID" value="CAF5127523.1"/>
    <property type="molecule type" value="Genomic_DNA"/>
</dbReference>
<evidence type="ECO:0000313" key="2">
    <source>
        <dbReference type="Proteomes" id="UP000663848"/>
    </source>
</evidence>
<sequence>YAEYQCIPNRPKLNVNICSSSSPLERVDGGAIISSFGYESESKQCQINLQSVKSLGNPAHKAFSIFVIMLNLPIQSFREQG</sequence>
<feature type="non-terminal residue" evidence="1">
    <location>
        <position position="81"/>
    </location>
</feature>
<name>A0A822FI32_9BILA</name>
<reference evidence="1" key="1">
    <citation type="submission" date="2021-02" db="EMBL/GenBank/DDBJ databases">
        <authorList>
            <person name="Nowell W R."/>
        </authorList>
    </citation>
    <scope>NUCLEOTIDE SEQUENCE</scope>
</reference>
<accession>A0A822FI32</accession>
<evidence type="ECO:0000313" key="1">
    <source>
        <dbReference type="EMBL" id="CAF5127523.1"/>
    </source>
</evidence>
<proteinExistence type="predicted"/>
<protein>
    <submittedName>
        <fullName evidence="1">Uncharacterized protein</fullName>
    </submittedName>
</protein>